<keyword evidence="1" id="KW-1133">Transmembrane helix</keyword>
<feature type="transmembrane region" description="Helical" evidence="1">
    <location>
        <begin position="100"/>
        <end position="122"/>
    </location>
</feature>
<dbReference type="STRING" id="402600.SAMN05216188_10141"/>
<protein>
    <recommendedName>
        <fullName evidence="4">4-amino-4-deoxy-L-arabinose transferase</fullName>
    </recommendedName>
</protein>
<evidence type="ECO:0000313" key="3">
    <source>
        <dbReference type="Proteomes" id="UP000199352"/>
    </source>
</evidence>
<keyword evidence="3" id="KW-1185">Reference proteome</keyword>
<dbReference type="EMBL" id="FOFR01000001">
    <property type="protein sequence ID" value="SEP63987.1"/>
    <property type="molecule type" value="Genomic_DNA"/>
</dbReference>
<reference evidence="3" key="1">
    <citation type="submission" date="2016-10" db="EMBL/GenBank/DDBJ databases">
        <authorList>
            <person name="Varghese N."/>
            <person name="Submissions S."/>
        </authorList>
    </citation>
    <scope>NUCLEOTIDE SEQUENCE [LARGE SCALE GENOMIC DNA]</scope>
    <source>
        <strain evidence="3">CGMCC 4.3525</strain>
    </source>
</reference>
<dbReference type="InterPro" id="IPR046671">
    <property type="entry name" value="DUF6541"/>
</dbReference>
<organism evidence="2 3">
    <name type="scientific">Lentzea xinjiangensis</name>
    <dbReference type="NCBI Taxonomy" id="402600"/>
    <lineage>
        <taxon>Bacteria</taxon>
        <taxon>Bacillati</taxon>
        <taxon>Actinomycetota</taxon>
        <taxon>Actinomycetes</taxon>
        <taxon>Pseudonocardiales</taxon>
        <taxon>Pseudonocardiaceae</taxon>
        <taxon>Lentzea</taxon>
    </lineage>
</organism>
<feature type="transmembrane region" description="Helical" evidence="1">
    <location>
        <begin position="35"/>
        <end position="54"/>
    </location>
</feature>
<feature type="transmembrane region" description="Helical" evidence="1">
    <location>
        <begin position="66"/>
        <end position="88"/>
    </location>
</feature>
<dbReference type="OrthoDB" id="3169698at2"/>
<feature type="transmembrane region" description="Helical" evidence="1">
    <location>
        <begin position="382"/>
        <end position="399"/>
    </location>
</feature>
<feature type="transmembrane region" description="Helical" evidence="1">
    <location>
        <begin position="444"/>
        <end position="466"/>
    </location>
</feature>
<evidence type="ECO:0000256" key="1">
    <source>
        <dbReference type="SAM" id="Phobius"/>
    </source>
</evidence>
<feature type="transmembrane region" description="Helical" evidence="1">
    <location>
        <begin position="406"/>
        <end position="424"/>
    </location>
</feature>
<feature type="transmembrane region" description="Helical" evidence="1">
    <location>
        <begin position="217"/>
        <end position="238"/>
    </location>
</feature>
<keyword evidence="1" id="KW-0812">Transmembrane</keyword>
<name>A0A1H8ZIB6_9PSEU</name>
<gene>
    <name evidence="2" type="ORF">SAMN05216188_10141</name>
</gene>
<evidence type="ECO:0000313" key="2">
    <source>
        <dbReference type="EMBL" id="SEP63987.1"/>
    </source>
</evidence>
<proteinExistence type="predicted"/>
<evidence type="ECO:0008006" key="4">
    <source>
        <dbReference type="Google" id="ProtNLM"/>
    </source>
</evidence>
<dbReference type="Proteomes" id="UP000199352">
    <property type="component" value="Unassembled WGS sequence"/>
</dbReference>
<feature type="transmembrane region" description="Helical" evidence="1">
    <location>
        <begin position="298"/>
        <end position="316"/>
    </location>
</feature>
<feature type="transmembrane region" description="Helical" evidence="1">
    <location>
        <begin position="177"/>
        <end position="210"/>
    </location>
</feature>
<dbReference type="AlphaFoldDB" id="A0A1H8ZIB6"/>
<dbReference type="Pfam" id="PF20176">
    <property type="entry name" value="DUF6541"/>
    <property type="match status" value="1"/>
</dbReference>
<keyword evidence="1" id="KW-0472">Membrane</keyword>
<feature type="transmembrane region" description="Helical" evidence="1">
    <location>
        <begin position="478"/>
        <end position="497"/>
    </location>
</feature>
<dbReference type="RefSeq" id="WP_089948126.1">
    <property type="nucleotide sequence ID" value="NZ_FOFR01000001.1"/>
</dbReference>
<sequence length="659" mass="70273">MSWFEALPAALVAAAWLIGPGVALAYALGLRGLGAWGMGPTLSVLLVSFAAVVMQKAGVTWSVLPVLGVTAVTCLVAVVLSVLFRRIAPPRRNDPIRTQWVAAAALVPAVLLGAYVVVRGIGEPDRLNQTFDAIYHYSAVSYVLESGSASSLTLAPLGNPQIPAGFYPGAWHGVTSLVVLSTGTTISVAANAVAWAIASVVWPLSMLLLVRQLVGRNTAAIAVTPVLAVTFTAFPWGLLGFGVLWPNLLGLALVPAGLGAVLAATSLAKEDILGRRRSLTMAALVLVGTGFAHPNALFSLAVLALFPFLIAVFRSGRKLYAGGRRWQGVAVVGGTLAVLFGLWVFVSRLSMFKPVREMYWPPFETPPRAVGEALLNAPNGKPGLWALSVLTLVGLVLAWRMKEHRWLIGAFAAVTFLYTLAASINRPDTRKFTGVWYNDSFRIAAIAPIVAVPLAVIGVLFIAAKLAARVPALTRAPALLRTPTALAVIVMLALLPLSRGYYAGTNIGTIRGVYIDSNPAEGVLVDRSELAFQEKLDQVLPEDAVVVNNPWDGSAIMLADIRRKAVFPHADLPWGDEQRYLAQHLADAATDPKVCTAAEKLGARYMLLANKTFWSWDNRTKRYPGIKEPSTPGAFELVASSGAIKLYKLDRCGSASPNR</sequence>
<accession>A0A1H8ZIB6</accession>
<feature type="transmembrane region" description="Helical" evidence="1">
    <location>
        <begin position="328"/>
        <end position="346"/>
    </location>
</feature>